<dbReference type="RefSeq" id="WP_065449143.1">
    <property type="nucleotide sequence ID" value="NZ_LVEN01000013.1"/>
</dbReference>
<sequence>MMNNEKELPQSLIKTITDSDFTKIGIDITEISIDSVLESGVLKDFPIIGSLIGIWKTGVTVKDYLFLNKLIFFLKESSTLPEKSRKKIIEKLEDSSYQLEVGEKLIAIIDKLETGSKAKLLGKAFALVGNNIISNDEFWRISFVIEKLPMDDILALKKWRNIELNHVEHIRKHLYLSVGLGWFVLDMSSTGFVWTERLCEIFSDSLLIN</sequence>
<dbReference type="EMBL" id="LVEN01000013">
    <property type="protein sequence ID" value="OCB75536.1"/>
    <property type="molecule type" value="Genomic_DNA"/>
</dbReference>
<protein>
    <submittedName>
        <fullName evidence="1">Uncharacterized protein</fullName>
    </submittedName>
</protein>
<gene>
    <name evidence="1" type="ORF">FLP_08705</name>
</gene>
<organism evidence="1 2">
    <name type="scientific">Flavobacterium piscis</name>
    <dbReference type="NCBI Taxonomy" id="1114874"/>
    <lineage>
        <taxon>Bacteria</taxon>
        <taxon>Pseudomonadati</taxon>
        <taxon>Bacteroidota</taxon>
        <taxon>Flavobacteriia</taxon>
        <taxon>Flavobacteriales</taxon>
        <taxon>Flavobacteriaceae</taxon>
        <taxon>Flavobacterium</taxon>
    </lineage>
</organism>
<name>A0ABX2XK07_9FLAO</name>
<evidence type="ECO:0000313" key="2">
    <source>
        <dbReference type="Proteomes" id="UP000093343"/>
    </source>
</evidence>
<keyword evidence="2" id="KW-1185">Reference proteome</keyword>
<proteinExistence type="predicted"/>
<evidence type="ECO:0000313" key="1">
    <source>
        <dbReference type="EMBL" id="OCB75536.1"/>
    </source>
</evidence>
<comment type="caution">
    <text evidence="1">The sequence shown here is derived from an EMBL/GenBank/DDBJ whole genome shotgun (WGS) entry which is preliminary data.</text>
</comment>
<accession>A0ABX2XK07</accession>
<reference evidence="2" key="1">
    <citation type="submission" date="2016-03" db="EMBL/GenBank/DDBJ databases">
        <title>Draft genome sequence of Paenibacillus glacialis DSM 22343.</title>
        <authorList>
            <person name="Shin S.-K."/>
            <person name="Yi H."/>
        </authorList>
    </citation>
    <scope>NUCLEOTIDE SEQUENCE [LARGE SCALE GENOMIC DNA]</scope>
    <source>
        <strain evidence="2">CCUG 60099</strain>
    </source>
</reference>
<dbReference type="Proteomes" id="UP000093343">
    <property type="component" value="Unassembled WGS sequence"/>
</dbReference>